<keyword evidence="3" id="KW-1185">Reference proteome</keyword>
<comment type="caution">
    <text evidence="2">The sequence shown here is derived from an EMBL/GenBank/DDBJ whole genome shotgun (WGS) entry which is preliminary data.</text>
</comment>
<feature type="region of interest" description="Disordered" evidence="1">
    <location>
        <begin position="1"/>
        <end position="35"/>
    </location>
</feature>
<dbReference type="Proteomes" id="UP001205105">
    <property type="component" value="Unassembled WGS sequence"/>
</dbReference>
<feature type="compositionally biased region" description="Gly residues" evidence="1">
    <location>
        <begin position="1"/>
        <end position="11"/>
    </location>
</feature>
<accession>A0AAD5GX05</accession>
<dbReference type="AlphaFoldDB" id="A0AAD5GX05"/>
<gene>
    <name evidence="2" type="ORF">COHA_010440</name>
</gene>
<organism evidence="2 3">
    <name type="scientific">Chlorella ohadii</name>
    <dbReference type="NCBI Taxonomy" id="2649997"/>
    <lineage>
        <taxon>Eukaryota</taxon>
        <taxon>Viridiplantae</taxon>
        <taxon>Chlorophyta</taxon>
        <taxon>core chlorophytes</taxon>
        <taxon>Trebouxiophyceae</taxon>
        <taxon>Chlorellales</taxon>
        <taxon>Chlorellaceae</taxon>
        <taxon>Chlorella clade</taxon>
        <taxon>Chlorella</taxon>
    </lineage>
</organism>
<proteinExistence type="predicted"/>
<dbReference type="EMBL" id="JADXDR010000238">
    <property type="protein sequence ID" value="KAI7835701.1"/>
    <property type="molecule type" value="Genomic_DNA"/>
</dbReference>
<sequence>MPAQGPRGGSLGTPLKFNHPSPSHTLPPYPPHPCRSRLRRRCQVPQRITPGRVRHLMVTFANNNPAVFGGREDVVASVMGHHVRMWREVYDKAVNRRNVELAAEAVAAVRRTVIAELEEVQRQAADAAMIAAAAAAVLAAAEAVGADVGQPVDGEGESQYVSALAEVEESGEEVEGGLDTLAAAAVEAAAAAAWAEADEEAAAAELDVSEDECMEMLFTSDDEDCLIDGEGEEE</sequence>
<evidence type="ECO:0000313" key="2">
    <source>
        <dbReference type="EMBL" id="KAI7835701.1"/>
    </source>
</evidence>
<evidence type="ECO:0000313" key="3">
    <source>
        <dbReference type="Proteomes" id="UP001205105"/>
    </source>
</evidence>
<protein>
    <submittedName>
        <fullName evidence="2">Uncharacterized protein</fullName>
    </submittedName>
</protein>
<reference evidence="2" key="1">
    <citation type="submission" date="2020-11" db="EMBL/GenBank/DDBJ databases">
        <title>Chlorella ohadii genome sequencing and assembly.</title>
        <authorList>
            <person name="Murik O."/>
            <person name="Treves H."/>
            <person name="Kedem I."/>
            <person name="Shotland Y."/>
            <person name="Kaplan A."/>
        </authorList>
    </citation>
    <scope>NUCLEOTIDE SEQUENCE</scope>
    <source>
        <strain evidence="2">1</strain>
    </source>
</reference>
<name>A0AAD5GX05_9CHLO</name>
<evidence type="ECO:0000256" key="1">
    <source>
        <dbReference type="SAM" id="MobiDB-lite"/>
    </source>
</evidence>